<dbReference type="EMBL" id="GGEC01045304">
    <property type="protein sequence ID" value="MBX25788.1"/>
    <property type="molecule type" value="Transcribed_RNA"/>
</dbReference>
<accession>A0A2P2M6D4</accession>
<organism evidence="1">
    <name type="scientific">Rhizophora mucronata</name>
    <name type="common">Asiatic mangrove</name>
    <dbReference type="NCBI Taxonomy" id="61149"/>
    <lineage>
        <taxon>Eukaryota</taxon>
        <taxon>Viridiplantae</taxon>
        <taxon>Streptophyta</taxon>
        <taxon>Embryophyta</taxon>
        <taxon>Tracheophyta</taxon>
        <taxon>Spermatophyta</taxon>
        <taxon>Magnoliopsida</taxon>
        <taxon>eudicotyledons</taxon>
        <taxon>Gunneridae</taxon>
        <taxon>Pentapetalae</taxon>
        <taxon>rosids</taxon>
        <taxon>fabids</taxon>
        <taxon>Malpighiales</taxon>
        <taxon>Rhizophoraceae</taxon>
        <taxon>Rhizophora</taxon>
    </lineage>
</organism>
<name>A0A2P2M6D4_RHIMU</name>
<reference evidence="1" key="1">
    <citation type="submission" date="2018-02" db="EMBL/GenBank/DDBJ databases">
        <title>Rhizophora mucronata_Transcriptome.</title>
        <authorList>
            <person name="Meera S.P."/>
            <person name="Sreeshan A."/>
            <person name="Augustine A."/>
        </authorList>
    </citation>
    <scope>NUCLEOTIDE SEQUENCE</scope>
    <source>
        <tissue evidence="1">Leaf</tissue>
    </source>
</reference>
<dbReference type="AlphaFoldDB" id="A0A2P2M6D4"/>
<protein>
    <submittedName>
        <fullName evidence="1">Cation-transporting ATPase</fullName>
    </submittedName>
</protein>
<sequence length="41" mass="4808">MTTAFKVVAKGFFCRVRKLPKYSIQIDKPLLSEIKVNFFSR</sequence>
<evidence type="ECO:0000313" key="1">
    <source>
        <dbReference type="EMBL" id="MBX25788.1"/>
    </source>
</evidence>
<proteinExistence type="predicted"/>